<dbReference type="AlphaFoldDB" id="A0A6N9I0Q9"/>
<evidence type="ECO:0000313" key="2">
    <source>
        <dbReference type="Proteomes" id="UP000449209"/>
    </source>
</evidence>
<proteinExistence type="predicted"/>
<dbReference type="OrthoDB" id="2249034at2"/>
<name>A0A6N9I0Q9_9LACO</name>
<gene>
    <name evidence="1" type="ORF">GB993_03335</name>
</gene>
<sequence>MRLVDFKFSTADYDMQRPLFVAVDDKPQPVVGLTKSPTDRRLVLDLDLTQAGRPLTLDAFVTRTQKLPGSWRIAVQTAIASPTTRELFGYRLVDEKIMFM</sequence>
<protein>
    <submittedName>
        <fullName evidence="1">Uncharacterized protein</fullName>
    </submittedName>
</protein>
<evidence type="ECO:0000313" key="1">
    <source>
        <dbReference type="EMBL" id="MYV16545.1"/>
    </source>
</evidence>
<comment type="caution">
    <text evidence="1">The sequence shown here is derived from an EMBL/GenBank/DDBJ whole genome shotgun (WGS) entry which is preliminary data.</text>
</comment>
<dbReference type="EMBL" id="WEZQ01000005">
    <property type="protein sequence ID" value="MYV16545.1"/>
    <property type="molecule type" value="Genomic_DNA"/>
</dbReference>
<dbReference type="RefSeq" id="WP_161003088.1">
    <property type="nucleotide sequence ID" value="NZ_WEZQ01000005.1"/>
</dbReference>
<organism evidence="1 2">
    <name type="scientific">Furfurilactobacillus milii</name>
    <dbReference type="NCBI Taxonomy" id="2888272"/>
    <lineage>
        <taxon>Bacteria</taxon>
        <taxon>Bacillati</taxon>
        <taxon>Bacillota</taxon>
        <taxon>Bacilli</taxon>
        <taxon>Lactobacillales</taxon>
        <taxon>Lactobacillaceae</taxon>
        <taxon>Furfurilactobacillus</taxon>
    </lineage>
</organism>
<accession>A0A6N9I0Q9</accession>
<dbReference type="Proteomes" id="UP000449209">
    <property type="component" value="Unassembled WGS sequence"/>
</dbReference>
<reference evidence="1 2" key="1">
    <citation type="journal article" date="2019" name="Appl. Environ. Microbiol.">
        <title>Genetic determinants of hydroxycinnamic acid metabolism in heterofermentative lactobacilli.</title>
        <authorList>
            <person name="Gaur G."/>
            <person name="Oh J.H."/>
            <person name="Filannino P."/>
            <person name="Gobbetti M."/>
            <person name="van Pijkeren J.P."/>
            <person name="Ganzle M.G."/>
        </authorList>
    </citation>
    <scope>NUCLEOTIDE SEQUENCE [LARGE SCALE GENOMIC DNA]</scope>
    <source>
        <strain evidence="1 2">C5</strain>
    </source>
</reference>